<dbReference type="InterPro" id="IPR000669">
    <property type="entry name" value="Mannitol_DH"/>
</dbReference>
<dbReference type="Proteomes" id="UP000286402">
    <property type="component" value="Unassembled WGS sequence"/>
</dbReference>
<dbReference type="PANTHER" id="PTHR30524">
    <property type="entry name" value="MANNITOL-1-PHOSPHATE 5-DEHYDROGENASE"/>
    <property type="match status" value="1"/>
</dbReference>
<dbReference type="Pfam" id="PF08125">
    <property type="entry name" value="Mannitol_dh_C"/>
    <property type="match status" value="1"/>
</dbReference>
<dbReference type="InterPro" id="IPR008927">
    <property type="entry name" value="6-PGluconate_DH-like_C_sf"/>
</dbReference>
<dbReference type="Gene3D" id="1.10.1040.10">
    <property type="entry name" value="N-(1-d-carboxylethyl)-l-norvaline Dehydrogenase, domain 2"/>
    <property type="match status" value="1"/>
</dbReference>
<accession>A0A420GA20</accession>
<gene>
    <name evidence="5" type="ORF">BCY89_00395</name>
</gene>
<keyword evidence="1" id="KW-0560">Oxidoreductase</keyword>
<dbReference type="Pfam" id="PF01232">
    <property type="entry name" value="Mannitol_dh"/>
    <property type="match status" value="1"/>
</dbReference>
<reference evidence="5 6" key="1">
    <citation type="submission" date="2016-07" db="EMBL/GenBank/DDBJ databases">
        <title>Genome analysis of Sphingobacterium siyangense T12B17.</title>
        <authorList>
            <person name="Xu D."/>
            <person name="Su Y."/>
            <person name="Zheng S."/>
        </authorList>
    </citation>
    <scope>NUCLEOTIDE SEQUENCE [LARGE SCALE GENOMIC DNA]</scope>
    <source>
        <strain evidence="5 6">T12B17</strain>
    </source>
</reference>
<evidence type="ECO:0008006" key="7">
    <source>
        <dbReference type="Google" id="ProtNLM"/>
    </source>
</evidence>
<evidence type="ECO:0000313" key="5">
    <source>
        <dbReference type="EMBL" id="RKF42001.1"/>
    </source>
</evidence>
<dbReference type="InterPro" id="IPR036291">
    <property type="entry name" value="NAD(P)-bd_dom_sf"/>
</dbReference>
<dbReference type="GO" id="GO:0008926">
    <property type="term" value="F:mannitol-1-phosphate 5-dehydrogenase activity"/>
    <property type="evidence" value="ECO:0007669"/>
    <property type="project" value="TreeGrafter"/>
</dbReference>
<dbReference type="SUPFAM" id="SSF48179">
    <property type="entry name" value="6-phosphogluconate dehydrogenase C-terminal domain-like"/>
    <property type="match status" value="1"/>
</dbReference>
<feature type="domain" description="Mannitol dehydrogenase C-terminal" evidence="4">
    <location>
        <begin position="278"/>
        <end position="466"/>
    </location>
</feature>
<evidence type="ECO:0000259" key="3">
    <source>
        <dbReference type="Pfam" id="PF01232"/>
    </source>
</evidence>
<dbReference type="GO" id="GO:0019592">
    <property type="term" value="P:mannitol catabolic process"/>
    <property type="evidence" value="ECO:0007669"/>
    <property type="project" value="TreeGrafter"/>
</dbReference>
<dbReference type="NCBIfam" id="NF002969">
    <property type="entry name" value="PRK03643.1"/>
    <property type="match status" value="1"/>
</dbReference>
<keyword evidence="6" id="KW-1185">Reference proteome</keyword>
<keyword evidence="2" id="KW-0520">NAD</keyword>
<dbReference type="InterPro" id="IPR013131">
    <property type="entry name" value="Mannitol_DH_N"/>
</dbReference>
<organism evidence="5 6">
    <name type="scientific">Sphingobacterium siyangense</name>
    <dbReference type="NCBI Taxonomy" id="459529"/>
    <lineage>
        <taxon>Bacteria</taxon>
        <taxon>Pseudomonadati</taxon>
        <taxon>Bacteroidota</taxon>
        <taxon>Sphingobacteriia</taxon>
        <taxon>Sphingobacteriales</taxon>
        <taxon>Sphingobacteriaceae</taxon>
        <taxon>Sphingobacterium</taxon>
    </lineage>
</organism>
<dbReference type="GO" id="GO:0005829">
    <property type="term" value="C:cytosol"/>
    <property type="evidence" value="ECO:0007669"/>
    <property type="project" value="TreeGrafter"/>
</dbReference>
<comment type="caution">
    <text evidence="5">The sequence shown here is derived from an EMBL/GenBank/DDBJ whole genome shotgun (WGS) entry which is preliminary data.</text>
</comment>
<dbReference type="SUPFAM" id="SSF51735">
    <property type="entry name" value="NAD(P)-binding Rossmann-fold domains"/>
    <property type="match status" value="1"/>
</dbReference>
<dbReference type="PANTHER" id="PTHR30524:SF0">
    <property type="entry name" value="ALTRONATE OXIDOREDUCTASE-RELATED"/>
    <property type="match status" value="1"/>
</dbReference>
<evidence type="ECO:0000256" key="1">
    <source>
        <dbReference type="ARBA" id="ARBA00023002"/>
    </source>
</evidence>
<evidence type="ECO:0000259" key="4">
    <source>
        <dbReference type="Pfam" id="PF08125"/>
    </source>
</evidence>
<dbReference type="RefSeq" id="WP_120332408.1">
    <property type="nucleotide sequence ID" value="NZ_MCAQ01000001.1"/>
</dbReference>
<dbReference type="Gene3D" id="3.40.50.720">
    <property type="entry name" value="NAD(P)-binding Rossmann-like Domain"/>
    <property type="match status" value="1"/>
</dbReference>
<feature type="domain" description="Mannitol dehydrogenase N-terminal" evidence="3">
    <location>
        <begin position="29"/>
        <end position="256"/>
    </location>
</feature>
<dbReference type="InterPro" id="IPR013118">
    <property type="entry name" value="Mannitol_DH_C"/>
</dbReference>
<sequence length="486" mass="54584">MKLSKENLVNIAVHDLDLPNSSIFDLPEKVIQFGTGSLLRGLPDDFIHRANQAGLFHGRILTIKSTTQGDSSAFDEQDALYTLCIQGYADGKIVNDRQVNGAISRVLSAQHSWPEILETAKNPHLEILLSNTTEAGLVEDQGDIGDNPPASFAAKVTAYLYTRFCHFNGDPTKGLIIIPTELVPDNAQVLKEIILKITERQNLKPEFVSWITSANHFCNSLVDRIVPGSISSSVLPYEDQLAIMAEPYRLWAIETDSETVKKQLSFAAIDPAIKLVANIEQYKEIKLRLLNATHTLSCGIALLSSVEYVKDIFQIPVFDRYIRHILFNEIGPTLQHYAHIEQAAWEEFGRAVIDRFKNPFLAHRWNAIALQYTTKMKMRVFPLLAPWYSFQGKPPVGLAIGVAAYLLVIREAASGRLVFQDDLQPKLGQYIEGLKSTHALLSDKDIWEPSLADYPEFSKLVQELVEFIEANSIEQAIEKYLKINPR</sequence>
<protein>
    <recommendedName>
        <fullName evidence="7">Tagaturonate reductase</fullName>
    </recommendedName>
</protein>
<dbReference type="EMBL" id="MCAQ01000001">
    <property type="protein sequence ID" value="RKF42001.1"/>
    <property type="molecule type" value="Genomic_DNA"/>
</dbReference>
<proteinExistence type="predicted"/>
<dbReference type="PRINTS" id="PR00084">
    <property type="entry name" value="MTLDHDRGNASE"/>
</dbReference>
<dbReference type="AlphaFoldDB" id="A0A420GA20"/>
<evidence type="ECO:0000313" key="6">
    <source>
        <dbReference type="Proteomes" id="UP000286402"/>
    </source>
</evidence>
<evidence type="ECO:0000256" key="2">
    <source>
        <dbReference type="ARBA" id="ARBA00023027"/>
    </source>
</evidence>
<dbReference type="InterPro" id="IPR013328">
    <property type="entry name" value="6PGD_dom2"/>
</dbReference>
<name>A0A420GA20_9SPHI</name>